<keyword evidence="1" id="KW-0812">Transmembrane</keyword>
<protein>
    <submittedName>
        <fullName evidence="2">Uncharacterized protein</fullName>
    </submittedName>
</protein>
<dbReference type="OrthoDB" id="1269659at2"/>
<dbReference type="Proteomes" id="UP000185207">
    <property type="component" value="Unassembled WGS sequence"/>
</dbReference>
<dbReference type="STRING" id="1416779.SAMN05444409_1129"/>
<dbReference type="AlphaFoldDB" id="A0A1N6F8X3"/>
<evidence type="ECO:0000313" key="3">
    <source>
        <dbReference type="Proteomes" id="UP000185207"/>
    </source>
</evidence>
<reference evidence="3" key="1">
    <citation type="submission" date="2016-11" db="EMBL/GenBank/DDBJ databases">
        <authorList>
            <person name="Varghese N."/>
            <person name="Submissions S."/>
        </authorList>
    </citation>
    <scope>NUCLEOTIDE SEQUENCE [LARGE SCALE GENOMIC DNA]</scope>
    <source>
        <strain evidence="3">DSM 27623</strain>
    </source>
</reference>
<dbReference type="EMBL" id="FSRK01000001">
    <property type="protein sequence ID" value="SIN91758.1"/>
    <property type="molecule type" value="Genomic_DNA"/>
</dbReference>
<feature type="transmembrane region" description="Helical" evidence="1">
    <location>
        <begin position="6"/>
        <end position="22"/>
    </location>
</feature>
<accession>A0A1N6F8X3</accession>
<proteinExistence type="predicted"/>
<dbReference type="PROSITE" id="PS51257">
    <property type="entry name" value="PROKAR_LIPOPROTEIN"/>
    <property type="match status" value="1"/>
</dbReference>
<keyword evidence="1" id="KW-1133">Transmembrane helix</keyword>
<keyword evidence="3" id="KW-1185">Reference proteome</keyword>
<dbReference type="RefSeq" id="WP_139297268.1">
    <property type="nucleotide sequence ID" value="NZ_FSRK01000001.1"/>
</dbReference>
<gene>
    <name evidence="2" type="ORF">SAMN05444409_1129</name>
</gene>
<evidence type="ECO:0000313" key="2">
    <source>
        <dbReference type="EMBL" id="SIN91758.1"/>
    </source>
</evidence>
<evidence type="ECO:0000256" key="1">
    <source>
        <dbReference type="SAM" id="Phobius"/>
    </source>
</evidence>
<name>A0A1N6F8X3_9FLAO</name>
<sequence length="149" mass="17269">MRTAHFYILYMIILLSFTISCKKKYERPDHFSIDLFENQRNEQPKKALTPQEASDKSLFVIKTNTIELINNLKIQDKNVNVYKINSGTIVKSAKDSIRFPIKIISNYDLKINDSDKDSTAVYLINPQSYKLLVKDMGVDYQALPAQIFQ</sequence>
<organism evidence="2 3">
    <name type="scientific">Epilithonimonas zeae</name>
    <dbReference type="NCBI Taxonomy" id="1416779"/>
    <lineage>
        <taxon>Bacteria</taxon>
        <taxon>Pseudomonadati</taxon>
        <taxon>Bacteroidota</taxon>
        <taxon>Flavobacteriia</taxon>
        <taxon>Flavobacteriales</taxon>
        <taxon>Weeksellaceae</taxon>
        <taxon>Chryseobacterium group</taxon>
        <taxon>Epilithonimonas</taxon>
    </lineage>
</organism>
<keyword evidence="1" id="KW-0472">Membrane</keyword>